<dbReference type="GeneID" id="116538058"/>
<evidence type="ECO:0000256" key="9">
    <source>
        <dbReference type="ARBA" id="ARBA00023157"/>
    </source>
</evidence>
<proteinExistence type="inferred from homology"/>
<dbReference type="GO" id="GO:0050832">
    <property type="term" value="P:defense response to fungus"/>
    <property type="evidence" value="ECO:0007669"/>
    <property type="project" value="UniProtKB-KW"/>
</dbReference>
<dbReference type="AlphaFoldDB" id="A0A6J3GEF4"/>
<sequence length="122" mass="12927">MRPGTEDCCLPSAVALPSLRIRCPAMRTLALLTAVLLVALQAQAGPLQARCDEAAGQEQRGVNDQDISISFAWDKSSALQVSGSTRALACTCRLVYCQQGERRAGSCIIGGVGFTYCCSLED</sequence>
<dbReference type="Proteomes" id="UP000504640">
    <property type="component" value="Unplaced"/>
</dbReference>
<comment type="similarity">
    <text evidence="2">Belongs to the alpha-defensin family.</text>
</comment>
<dbReference type="PANTHER" id="PTHR11876:SF23">
    <property type="entry name" value="DEFENSIN ALPHA 4"/>
    <property type="match status" value="1"/>
</dbReference>
<dbReference type="GO" id="GO:0071222">
    <property type="term" value="P:cellular response to lipopolysaccharide"/>
    <property type="evidence" value="ECO:0007669"/>
    <property type="project" value="TreeGrafter"/>
</dbReference>
<dbReference type="GO" id="GO:0050830">
    <property type="term" value="P:defense response to Gram-positive bacterium"/>
    <property type="evidence" value="ECO:0007669"/>
    <property type="project" value="TreeGrafter"/>
</dbReference>
<dbReference type="PANTHER" id="PTHR11876">
    <property type="entry name" value="ALPHA-DEFENSIN 1"/>
    <property type="match status" value="1"/>
</dbReference>
<protein>
    <submittedName>
        <fullName evidence="13">Neutrophil defensin 4-like</fullName>
    </submittedName>
</protein>
<dbReference type="GO" id="GO:0005615">
    <property type="term" value="C:extracellular space"/>
    <property type="evidence" value="ECO:0007669"/>
    <property type="project" value="InterPro"/>
</dbReference>
<comment type="subcellular location">
    <subcellularLocation>
        <location evidence="1">Secreted</location>
    </subcellularLocation>
</comment>
<name>A0A6J3GEF4_SAPAP</name>
<dbReference type="Pfam" id="PF00879">
    <property type="entry name" value="Defensin_propep"/>
    <property type="match status" value="1"/>
</dbReference>
<evidence type="ECO:0000256" key="6">
    <source>
        <dbReference type="ARBA" id="ARBA00022729"/>
    </source>
</evidence>
<evidence type="ECO:0000256" key="3">
    <source>
        <dbReference type="ARBA" id="ARBA00022525"/>
    </source>
</evidence>
<evidence type="ECO:0000259" key="11">
    <source>
        <dbReference type="PROSITE" id="PS00269"/>
    </source>
</evidence>
<organism evidence="12 13">
    <name type="scientific">Sapajus apella</name>
    <name type="common">Brown-capped capuchin</name>
    <name type="synonym">Cebus apella</name>
    <dbReference type="NCBI Taxonomy" id="9515"/>
    <lineage>
        <taxon>Eukaryota</taxon>
        <taxon>Metazoa</taxon>
        <taxon>Chordata</taxon>
        <taxon>Craniata</taxon>
        <taxon>Vertebrata</taxon>
        <taxon>Euteleostomi</taxon>
        <taxon>Mammalia</taxon>
        <taxon>Eutheria</taxon>
        <taxon>Euarchontoglires</taxon>
        <taxon>Primates</taxon>
        <taxon>Haplorrhini</taxon>
        <taxon>Platyrrhini</taxon>
        <taxon>Cebidae</taxon>
        <taxon>Cebinae</taxon>
        <taxon>Sapajus</taxon>
    </lineage>
</organism>
<evidence type="ECO:0000256" key="7">
    <source>
        <dbReference type="ARBA" id="ARBA00022940"/>
    </source>
</evidence>
<dbReference type="InterPro" id="IPR006080">
    <property type="entry name" value="Beta/alpha-defensin_C"/>
</dbReference>
<keyword evidence="5" id="KW-0295">Fungicide</keyword>
<keyword evidence="4" id="KW-0929">Antimicrobial</keyword>
<dbReference type="GO" id="GO:0051673">
    <property type="term" value="P:disruption of plasma membrane integrity in another organism"/>
    <property type="evidence" value="ECO:0007669"/>
    <property type="project" value="TreeGrafter"/>
</dbReference>
<evidence type="ECO:0000256" key="1">
    <source>
        <dbReference type="ARBA" id="ARBA00004613"/>
    </source>
</evidence>
<feature type="chain" id="PRO_5026916382" evidence="10">
    <location>
        <begin position="45"/>
        <end position="122"/>
    </location>
</feature>
<gene>
    <name evidence="13" type="primary">LOC116538058</name>
</gene>
<dbReference type="InterPro" id="IPR006081">
    <property type="entry name" value="Alpha-defensin_C"/>
</dbReference>
<keyword evidence="9" id="KW-1015">Disulfide bond</keyword>
<evidence type="ECO:0000313" key="12">
    <source>
        <dbReference type="Proteomes" id="UP000504640"/>
    </source>
</evidence>
<keyword evidence="3" id="KW-0964">Secreted</keyword>
<dbReference type="InterPro" id="IPR002366">
    <property type="entry name" value="Alpha-defensin_N"/>
</dbReference>
<feature type="domain" description="Mammalian defensins" evidence="11">
    <location>
        <begin position="90"/>
        <end position="118"/>
    </location>
</feature>
<evidence type="ECO:0000256" key="2">
    <source>
        <dbReference type="ARBA" id="ARBA00006519"/>
    </source>
</evidence>
<dbReference type="SMART" id="SM00048">
    <property type="entry name" value="DEFSN"/>
    <property type="match status" value="1"/>
</dbReference>
<keyword evidence="7" id="KW-0211">Defensin</keyword>
<dbReference type="GO" id="GO:0050829">
    <property type="term" value="P:defense response to Gram-negative bacterium"/>
    <property type="evidence" value="ECO:0007669"/>
    <property type="project" value="TreeGrafter"/>
</dbReference>
<keyword evidence="12" id="KW-1185">Reference proteome</keyword>
<accession>A0A6J3GEF4</accession>
<dbReference type="Pfam" id="PF00323">
    <property type="entry name" value="Defensin_1"/>
    <property type="match status" value="1"/>
</dbReference>
<keyword evidence="6 10" id="KW-0732">Signal</keyword>
<evidence type="ECO:0000256" key="8">
    <source>
        <dbReference type="ARBA" id="ARBA00023022"/>
    </source>
</evidence>
<evidence type="ECO:0000313" key="13">
    <source>
        <dbReference type="RefSeq" id="XP_032116210.1"/>
    </source>
</evidence>
<dbReference type="SMART" id="SM01418">
    <property type="entry name" value="Defensin_propep"/>
    <property type="match status" value="1"/>
</dbReference>
<dbReference type="GO" id="GO:0031012">
    <property type="term" value="C:extracellular matrix"/>
    <property type="evidence" value="ECO:0007669"/>
    <property type="project" value="TreeGrafter"/>
</dbReference>
<reference evidence="13" key="1">
    <citation type="submission" date="2025-08" db="UniProtKB">
        <authorList>
            <consortium name="RefSeq"/>
        </authorList>
    </citation>
    <scope>IDENTIFICATION</scope>
    <source>
        <tissue evidence="13">Blood</tissue>
    </source>
</reference>
<dbReference type="InterPro" id="IPR016327">
    <property type="entry name" value="Alpha-defensin"/>
</dbReference>
<dbReference type="GO" id="GO:0031640">
    <property type="term" value="P:killing of cells of another organism"/>
    <property type="evidence" value="ECO:0007669"/>
    <property type="project" value="UniProtKB-KW"/>
</dbReference>
<keyword evidence="8" id="KW-0044">Antibiotic</keyword>
<dbReference type="PROSITE" id="PS00269">
    <property type="entry name" value="DEFENSIN"/>
    <property type="match status" value="1"/>
</dbReference>
<dbReference type="GO" id="GO:0019731">
    <property type="term" value="P:antibacterial humoral response"/>
    <property type="evidence" value="ECO:0007669"/>
    <property type="project" value="TreeGrafter"/>
</dbReference>
<dbReference type="RefSeq" id="XP_032116210.1">
    <property type="nucleotide sequence ID" value="XM_032260319.1"/>
</dbReference>
<evidence type="ECO:0000256" key="4">
    <source>
        <dbReference type="ARBA" id="ARBA00022529"/>
    </source>
</evidence>
<dbReference type="GO" id="GO:0061844">
    <property type="term" value="P:antimicrobial humoral immune response mediated by antimicrobial peptide"/>
    <property type="evidence" value="ECO:0007669"/>
    <property type="project" value="TreeGrafter"/>
</dbReference>
<feature type="signal peptide" evidence="10">
    <location>
        <begin position="1"/>
        <end position="44"/>
    </location>
</feature>
<dbReference type="GO" id="GO:0002227">
    <property type="term" value="P:innate immune response in mucosa"/>
    <property type="evidence" value="ECO:0007669"/>
    <property type="project" value="TreeGrafter"/>
</dbReference>
<evidence type="ECO:0000256" key="10">
    <source>
        <dbReference type="SAM" id="SignalP"/>
    </source>
</evidence>
<evidence type="ECO:0000256" key="5">
    <source>
        <dbReference type="ARBA" id="ARBA00022577"/>
    </source>
</evidence>